<dbReference type="EMBL" id="MUGW01000046">
    <property type="protein sequence ID" value="OXA85918.1"/>
    <property type="molecule type" value="Genomic_DNA"/>
</dbReference>
<name>A0A226GWG7_9FLAO</name>
<sequence length="202" mass="21889">MIKLLPFTILFFLFVTSVNAQNHKLIASCCASKPKETGRCTGSASCRACSNCSRCAHCSNGGSCGACASYSQPVTYTPKRTVTKSTTKAPSKSIITASSNSNSYSQKVTATKKEAVIKKETITKKEAVTKKAIVAYRSEDMIAVESQNLNLLEGPGGEYELIEILKRNAQLLVIAIDGDWLQVKVMQSGNYGYVNAKHVYKI</sequence>
<evidence type="ECO:0000313" key="3">
    <source>
        <dbReference type="Proteomes" id="UP000198345"/>
    </source>
</evidence>
<proteinExistence type="predicted"/>
<feature type="signal peptide" evidence="1">
    <location>
        <begin position="1"/>
        <end position="20"/>
    </location>
</feature>
<evidence type="ECO:0008006" key="4">
    <source>
        <dbReference type="Google" id="ProtNLM"/>
    </source>
</evidence>
<protein>
    <recommendedName>
        <fullName evidence="4">SH3b domain-containing protein</fullName>
    </recommendedName>
</protein>
<organism evidence="2 3">
    <name type="scientific">Flavobacterium hercynium</name>
    <dbReference type="NCBI Taxonomy" id="387094"/>
    <lineage>
        <taxon>Bacteria</taxon>
        <taxon>Pseudomonadati</taxon>
        <taxon>Bacteroidota</taxon>
        <taxon>Flavobacteriia</taxon>
        <taxon>Flavobacteriales</taxon>
        <taxon>Flavobacteriaceae</taxon>
        <taxon>Flavobacterium</taxon>
    </lineage>
</organism>
<accession>A0A226GWG7</accession>
<evidence type="ECO:0000256" key="1">
    <source>
        <dbReference type="SAM" id="SignalP"/>
    </source>
</evidence>
<keyword evidence="3" id="KW-1185">Reference proteome</keyword>
<evidence type="ECO:0000313" key="2">
    <source>
        <dbReference type="EMBL" id="OXA85918.1"/>
    </source>
</evidence>
<keyword evidence="1" id="KW-0732">Signal</keyword>
<feature type="chain" id="PRO_5013279795" description="SH3b domain-containing protein" evidence="1">
    <location>
        <begin position="21"/>
        <end position="202"/>
    </location>
</feature>
<reference evidence="2 3" key="1">
    <citation type="submission" date="2016-11" db="EMBL/GenBank/DDBJ databases">
        <title>Whole genomes of Flavobacteriaceae.</title>
        <authorList>
            <person name="Stine C."/>
            <person name="Li C."/>
            <person name="Tadesse D."/>
        </authorList>
    </citation>
    <scope>NUCLEOTIDE SEQUENCE [LARGE SCALE GENOMIC DNA]</scope>
    <source>
        <strain evidence="2 3">DSM 18292</strain>
    </source>
</reference>
<dbReference type="Proteomes" id="UP000198345">
    <property type="component" value="Unassembled WGS sequence"/>
</dbReference>
<comment type="caution">
    <text evidence="2">The sequence shown here is derived from an EMBL/GenBank/DDBJ whole genome shotgun (WGS) entry which is preliminary data.</text>
</comment>
<dbReference type="RefSeq" id="WP_089051415.1">
    <property type="nucleotide sequence ID" value="NZ_FXTV01000017.1"/>
</dbReference>
<dbReference type="Gene3D" id="2.30.30.40">
    <property type="entry name" value="SH3 Domains"/>
    <property type="match status" value="1"/>
</dbReference>
<dbReference type="AlphaFoldDB" id="A0A226GWG7"/>
<gene>
    <name evidence="2" type="ORF">B0A66_18880</name>
</gene>